<feature type="transmembrane region" description="Helical" evidence="6">
    <location>
        <begin position="87"/>
        <end position="105"/>
    </location>
</feature>
<feature type="transmembrane region" description="Helical" evidence="6">
    <location>
        <begin position="6"/>
        <end position="23"/>
    </location>
</feature>
<gene>
    <name evidence="9" type="ORF">KTA_16290</name>
</gene>
<evidence type="ECO:0000259" key="8">
    <source>
        <dbReference type="Pfam" id="PF00662"/>
    </source>
</evidence>
<keyword evidence="2 5" id="KW-0812">Transmembrane</keyword>
<feature type="transmembrane region" description="Helical" evidence="6">
    <location>
        <begin position="355"/>
        <end position="372"/>
    </location>
</feature>
<evidence type="ECO:0000256" key="5">
    <source>
        <dbReference type="RuleBase" id="RU000320"/>
    </source>
</evidence>
<feature type="transmembrane region" description="Helical" evidence="6">
    <location>
        <begin position="507"/>
        <end position="537"/>
    </location>
</feature>
<dbReference type="GO" id="GO:0008137">
    <property type="term" value="F:NADH dehydrogenase (ubiquinone) activity"/>
    <property type="evidence" value="ECO:0007669"/>
    <property type="project" value="InterPro"/>
</dbReference>
<evidence type="ECO:0000256" key="1">
    <source>
        <dbReference type="ARBA" id="ARBA00004127"/>
    </source>
</evidence>
<feature type="transmembrane region" description="Helical" evidence="6">
    <location>
        <begin position="174"/>
        <end position="193"/>
    </location>
</feature>
<feature type="transmembrane region" description="Helical" evidence="6">
    <location>
        <begin position="117"/>
        <end position="135"/>
    </location>
</feature>
<evidence type="ECO:0000313" key="9">
    <source>
        <dbReference type="EMBL" id="BBH93430.1"/>
    </source>
</evidence>
<feature type="domain" description="NADH-Ubiquinone oxidoreductase (complex I) chain 5 N-terminal" evidence="8">
    <location>
        <begin position="71"/>
        <end position="121"/>
    </location>
</feature>
<feature type="transmembrane region" description="Helical" evidence="6">
    <location>
        <begin position="563"/>
        <end position="583"/>
    </location>
</feature>
<dbReference type="GO" id="GO:0012505">
    <property type="term" value="C:endomembrane system"/>
    <property type="evidence" value="ECO:0007669"/>
    <property type="project" value="UniProtKB-SubCell"/>
</dbReference>
<dbReference type="PANTHER" id="PTHR42829:SF2">
    <property type="entry name" value="NADH-UBIQUINONE OXIDOREDUCTASE CHAIN 5"/>
    <property type="match status" value="1"/>
</dbReference>
<evidence type="ECO:0000256" key="3">
    <source>
        <dbReference type="ARBA" id="ARBA00022989"/>
    </source>
</evidence>
<evidence type="ECO:0000256" key="6">
    <source>
        <dbReference type="SAM" id="Phobius"/>
    </source>
</evidence>
<dbReference type="GO" id="GO:0016020">
    <property type="term" value="C:membrane"/>
    <property type="evidence" value="ECO:0007669"/>
    <property type="project" value="UniProtKB-SubCell"/>
</dbReference>
<dbReference type="NCBIfam" id="TIGR01974">
    <property type="entry name" value="NDH_I_L"/>
    <property type="match status" value="1"/>
</dbReference>
<proteinExistence type="predicted"/>
<dbReference type="PRINTS" id="PR01434">
    <property type="entry name" value="NADHDHGNASE5"/>
</dbReference>
<comment type="subcellular location">
    <subcellularLocation>
        <location evidence="1">Endomembrane system</location>
        <topology evidence="1">Multi-pass membrane protein</topology>
    </subcellularLocation>
    <subcellularLocation>
        <location evidence="5">Membrane</location>
        <topology evidence="5">Multi-pass membrane protein</topology>
    </subcellularLocation>
</comment>
<dbReference type="Pfam" id="PF00361">
    <property type="entry name" value="Proton_antipo_M"/>
    <property type="match status" value="1"/>
</dbReference>
<dbReference type="InterPro" id="IPR001516">
    <property type="entry name" value="Proton_antipo_N"/>
</dbReference>
<dbReference type="AlphaFoldDB" id="A0A455T0H6"/>
<dbReference type="Pfam" id="PF00662">
    <property type="entry name" value="Proton_antipo_N"/>
    <property type="match status" value="1"/>
</dbReference>
<dbReference type="GO" id="GO:0003954">
    <property type="term" value="F:NADH dehydrogenase activity"/>
    <property type="evidence" value="ECO:0007669"/>
    <property type="project" value="TreeGrafter"/>
</dbReference>
<protein>
    <submittedName>
        <fullName evidence="9">NADH-quinone oxidoreductase subunit L</fullName>
    </submittedName>
</protein>
<feature type="domain" description="NADH:quinone oxidoreductase/Mrp antiporter transmembrane" evidence="7">
    <location>
        <begin position="137"/>
        <end position="423"/>
    </location>
</feature>
<sequence>MASLLLWVLIPPLLGFIILGLLGRTLPRSAILTVAWGTVALSFLFALSAFLGLLGIHPDSQRVSDATVYTWTIAGDLQVHFGLLLDPLSATMLLVITGVGLLIHIYSAGYMADDPGFWRFFSYLNFFIFAMTLLVSADNLLFLLVGWGLVGLASFLLIGFWYQRPAAVAAARKALVINVIGDFGLMLAIFLLFKHFNTVDYGYGGPNCIPGTSGYGVLTAASCQSLGALVSLAIPLLLFVACAAKSAQLPLYMWLPDAMEGPTPVSALIHAATMVTAGVYLVARAHALFTLSPYALPIVGAIGGLTALFAATIALTQLDIKRVLAYSTISQLGYMFMGESAGSYSAGIFHLTTHAYFKALLFLGAGAVIHALGGEQDMREMGGLRYRMPITFWTFLIAVLAISGIPPFAGFWSKDDILSALLTQAASSGGSMRYLYYGLWGLGILTAGLTALYMFRLFYAVFMGNYRGTGPLRHGHGAVDEEEGEEEEEAVRVAARRRRPESALYEIYEAPAVMTVPLVILAILSTIGGLVGSFALFNYSRWQPLNTFLEPVLGSAPEGNVRLLWLSTGASLVFALLGLLIAWRRYGQGFVYKESRNPLYRLVYNKYYVDEVGIALLINPLLWLGRQATVLLEGGLLDGGSRLIARAFGLVSAGVRRLQTGYVRNYALAILVGVILILLYYVVRG</sequence>
<name>A0A455T0H6_9CHLR</name>
<feature type="transmembrane region" description="Helical" evidence="6">
    <location>
        <begin position="392"/>
        <end position="414"/>
    </location>
</feature>
<dbReference type="InterPro" id="IPR001750">
    <property type="entry name" value="ND/Mrp_TM"/>
</dbReference>
<evidence type="ECO:0000259" key="7">
    <source>
        <dbReference type="Pfam" id="PF00361"/>
    </source>
</evidence>
<keyword evidence="4 6" id="KW-0472">Membrane</keyword>
<feature type="transmembrane region" description="Helical" evidence="6">
    <location>
        <begin position="434"/>
        <end position="455"/>
    </location>
</feature>
<feature type="transmembrane region" description="Helical" evidence="6">
    <location>
        <begin position="30"/>
        <end position="56"/>
    </location>
</feature>
<dbReference type="GO" id="GO:0042773">
    <property type="term" value="P:ATP synthesis coupled electron transport"/>
    <property type="evidence" value="ECO:0007669"/>
    <property type="project" value="InterPro"/>
</dbReference>
<accession>A0A455T0H6</accession>
<reference evidence="9" key="1">
    <citation type="submission" date="2018-12" db="EMBL/GenBank/DDBJ databases">
        <title>Novel natural products biosynthetic potential of the class Ktedonobacteria.</title>
        <authorList>
            <person name="Zheng Y."/>
            <person name="Saitou A."/>
            <person name="Wang C.M."/>
            <person name="Toyoda A."/>
            <person name="Minakuchi Y."/>
            <person name="Sekiguchi Y."/>
            <person name="Ueda K."/>
            <person name="Takano H."/>
            <person name="Sakai Y."/>
            <person name="Yokota A."/>
            <person name="Yabe S."/>
        </authorList>
    </citation>
    <scope>NUCLEOTIDE SEQUENCE</scope>
    <source>
        <strain evidence="9">A3-2</strain>
    </source>
</reference>
<dbReference type="EMBL" id="AP019377">
    <property type="protein sequence ID" value="BBH93430.1"/>
    <property type="molecule type" value="Genomic_DNA"/>
</dbReference>
<keyword evidence="3 6" id="KW-1133">Transmembrane helix</keyword>
<dbReference type="Gene3D" id="1.20.5.2700">
    <property type="match status" value="1"/>
</dbReference>
<organism evidence="9">
    <name type="scientific">Thermogemmatispora argillosa</name>
    <dbReference type="NCBI Taxonomy" id="2045280"/>
    <lineage>
        <taxon>Bacteria</taxon>
        <taxon>Bacillati</taxon>
        <taxon>Chloroflexota</taxon>
        <taxon>Ktedonobacteria</taxon>
        <taxon>Thermogemmatisporales</taxon>
        <taxon>Thermogemmatisporaceae</taxon>
        <taxon>Thermogemmatispora</taxon>
    </lineage>
</organism>
<dbReference type="NCBIfam" id="NF005141">
    <property type="entry name" value="PRK06590.1"/>
    <property type="match status" value="1"/>
</dbReference>
<dbReference type="InterPro" id="IPR018393">
    <property type="entry name" value="NADHpl_OxRdtase_5_subgr"/>
</dbReference>
<dbReference type="PRINTS" id="PR01435">
    <property type="entry name" value="NPOXDRDTASE5"/>
</dbReference>
<dbReference type="InterPro" id="IPR003945">
    <property type="entry name" value="NU5C-like"/>
</dbReference>
<evidence type="ECO:0000256" key="2">
    <source>
        <dbReference type="ARBA" id="ARBA00022692"/>
    </source>
</evidence>
<dbReference type="GO" id="GO:0015990">
    <property type="term" value="P:electron transport coupled proton transport"/>
    <property type="evidence" value="ECO:0007669"/>
    <property type="project" value="TreeGrafter"/>
</dbReference>
<evidence type="ECO:0000256" key="4">
    <source>
        <dbReference type="ARBA" id="ARBA00023136"/>
    </source>
</evidence>
<dbReference type="PANTHER" id="PTHR42829">
    <property type="entry name" value="NADH-UBIQUINONE OXIDOREDUCTASE CHAIN 5"/>
    <property type="match status" value="1"/>
</dbReference>
<feature type="transmembrane region" description="Helical" evidence="6">
    <location>
        <begin position="141"/>
        <end position="162"/>
    </location>
</feature>
<feature type="transmembrane region" description="Helical" evidence="6">
    <location>
        <begin position="265"/>
        <end position="283"/>
    </location>
</feature>
<feature type="transmembrane region" description="Helical" evidence="6">
    <location>
        <begin position="666"/>
        <end position="683"/>
    </location>
</feature>
<feature type="transmembrane region" description="Helical" evidence="6">
    <location>
        <begin position="295"/>
        <end position="316"/>
    </location>
</feature>